<evidence type="ECO:0000313" key="3">
    <source>
        <dbReference type="Proteomes" id="UP001500058"/>
    </source>
</evidence>
<proteinExistence type="predicted"/>
<feature type="compositionally biased region" description="Basic and acidic residues" evidence="1">
    <location>
        <begin position="119"/>
        <end position="131"/>
    </location>
</feature>
<feature type="region of interest" description="Disordered" evidence="1">
    <location>
        <begin position="1"/>
        <end position="168"/>
    </location>
</feature>
<organism evidence="2 3">
    <name type="scientific">Streptomyces glaucosporus</name>
    <dbReference type="NCBI Taxonomy" id="284044"/>
    <lineage>
        <taxon>Bacteria</taxon>
        <taxon>Bacillati</taxon>
        <taxon>Actinomycetota</taxon>
        <taxon>Actinomycetes</taxon>
        <taxon>Kitasatosporales</taxon>
        <taxon>Streptomycetaceae</taxon>
        <taxon>Streptomyces</taxon>
    </lineage>
</organism>
<keyword evidence="3" id="KW-1185">Reference proteome</keyword>
<feature type="compositionally biased region" description="Basic and acidic residues" evidence="1">
    <location>
        <begin position="34"/>
        <end position="51"/>
    </location>
</feature>
<protein>
    <submittedName>
        <fullName evidence="2">Uncharacterized protein</fullName>
    </submittedName>
</protein>
<dbReference type="EMBL" id="BAAATJ010000017">
    <property type="protein sequence ID" value="GAA2405742.1"/>
    <property type="molecule type" value="Genomic_DNA"/>
</dbReference>
<comment type="caution">
    <text evidence="2">The sequence shown here is derived from an EMBL/GenBank/DDBJ whole genome shotgun (WGS) entry which is preliminary data.</text>
</comment>
<accession>A0ABN3IJV4</accession>
<feature type="compositionally biased region" description="Basic and acidic residues" evidence="1">
    <location>
        <begin position="74"/>
        <end position="85"/>
    </location>
</feature>
<sequence>MGSSLSAEDSLPADPPVHPGRPGMHGRIPGGRTGDGRARGGRGEHPAERGEFPGLTGDGRREPGARRRPAAPWHADDGPSEDVVRHGGGRPSPYGGRTVTAGPGRARRKPPASGTAPRDLPEWDPVRHPTAGDRPAVAHWCGTNVKRTPGSVKLRTGGYSPRPGRCQRPVDQVKFLDRRSKSGWEAVRGGP</sequence>
<reference evidence="2 3" key="1">
    <citation type="journal article" date="2019" name="Int. J. Syst. Evol. Microbiol.">
        <title>The Global Catalogue of Microorganisms (GCM) 10K type strain sequencing project: providing services to taxonomists for standard genome sequencing and annotation.</title>
        <authorList>
            <consortium name="The Broad Institute Genomics Platform"/>
            <consortium name="The Broad Institute Genome Sequencing Center for Infectious Disease"/>
            <person name="Wu L."/>
            <person name="Ma J."/>
        </authorList>
    </citation>
    <scope>NUCLEOTIDE SEQUENCE [LARGE SCALE GENOMIC DNA]</scope>
    <source>
        <strain evidence="2 3">JCM 6921</strain>
    </source>
</reference>
<evidence type="ECO:0000313" key="2">
    <source>
        <dbReference type="EMBL" id="GAA2405742.1"/>
    </source>
</evidence>
<gene>
    <name evidence="2" type="ORF">GCM10010420_37070</name>
</gene>
<name>A0ABN3IJV4_9ACTN</name>
<dbReference type="Proteomes" id="UP001500058">
    <property type="component" value="Unassembled WGS sequence"/>
</dbReference>
<evidence type="ECO:0000256" key="1">
    <source>
        <dbReference type="SAM" id="MobiDB-lite"/>
    </source>
</evidence>